<gene>
    <name evidence="1" type="ORF">LXN57_14225</name>
</gene>
<accession>A0ABT0XY58</accession>
<protein>
    <submittedName>
        <fullName evidence="1">Uncharacterized protein</fullName>
    </submittedName>
</protein>
<dbReference type="RefSeq" id="WP_251798573.1">
    <property type="nucleotide sequence ID" value="NZ_JAMQOL010000017.1"/>
</dbReference>
<dbReference type="Proteomes" id="UP001523216">
    <property type="component" value="Unassembled WGS sequence"/>
</dbReference>
<reference evidence="1 2" key="1">
    <citation type="submission" date="2022-06" db="EMBL/GenBank/DDBJ databases">
        <title>Actinoplanes abujensis sp. nov., isolated from Nigerian arid soil.</title>
        <authorList>
            <person name="Ding P."/>
        </authorList>
    </citation>
    <scope>NUCLEOTIDE SEQUENCE [LARGE SCALE GENOMIC DNA]</scope>
    <source>
        <strain evidence="2">TRM88002</strain>
    </source>
</reference>
<dbReference type="EMBL" id="JAMQOL010000017">
    <property type="protein sequence ID" value="MCM4078727.1"/>
    <property type="molecule type" value="Genomic_DNA"/>
</dbReference>
<evidence type="ECO:0000313" key="2">
    <source>
        <dbReference type="Proteomes" id="UP001523216"/>
    </source>
</evidence>
<evidence type="ECO:0000313" key="1">
    <source>
        <dbReference type="EMBL" id="MCM4078727.1"/>
    </source>
</evidence>
<comment type="caution">
    <text evidence="1">The sequence shown here is derived from an EMBL/GenBank/DDBJ whole genome shotgun (WGS) entry which is preliminary data.</text>
</comment>
<name>A0ABT0XY58_9ACTN</name>
<keyword evidence="2" id="KW-1185">Reference proteome</keyword>
<proteinExistence type="predicted"/>
<sequence length="49" mass="5487">MTADLPEIRPIYAEPAAAALPRFPGAEVVEVESDQRIDELYGGRRWSWG</sequence>
<organism evidence="1 2">
    <name type="scientific">Paractinoplanes hotanensis</name>
    <dbReference type="NCBI Taxonomy" id="2906497"/>
    <lineage>
        <taxon>Bacteria</taxon>
        <taxon>Bacillati</taxon>
        <taxon>Actinomycetota</taxon>
        <taxon>Actinomycetes</taxon>
        <taxon>Micromonosporales</taxon>
        <taxon>Micromonosporaceae</taxon>
        <taxon>Paractinoplanes</taxon>
    </lineage>
</organism>